<sequence length="155" mass="17930">MSVTRGVGTMDESEVAEMFNTNKVGILCLSKKDKPYGVPLEHYFNGKNLYFAASLKHGERKINCIKNNGNACYTIYDSRREQPELISKDIRCRSVIIEGRINLAGVKEVDDKESGKVKLQILEMDIEKISNWKCPRKKCHWHDQWFVRHPDLVED</sequence>
<dbReference type="EMBL" id="MGDI01000005">
    <property type="protein sequence ID" value="OGL54829.1"/>
    <property type="molecule type" value="Genomic_DNA"/>
</dbReference>
<dbReference type="SUPFAM" id="SSF50475">
    <property type="entry name" value="FMN-binding split barrel"/>
    <property type="match status" value="1"/>
</dbReference>
<dbReference type="Pfam" id="PF12900">
    <property type="entry name" value="Pyridox_ox_2"/>
    <property type="match status" value="1"/>
</dbReference>
<evidence type="ECO:0000313" key="1">
    <source>
        <dbReference type="EMBL" id="OGL54829.1"/>
    </source>
</evidence>
<evidence type="ECO:0008006" key="3">
    <source>
        <dbReference type="Google" id="ProtNLM"/>
    </source>
</evidence>
<evidence type="ECO:0000313" key="2">
    <source>
        <dbReference type="Proteomes" id="UP000178082"/>
    </source>
</evidence>
<dbReference type="AlphaFoldDB" id="A0A1F7SM26"/>
<protein>
    <recommendedName>
        <fullName evidence="3">Pyridoxamine 5'-phosphate oxidase putative domain-containing protein</fullName>
    </recommendedName>
</protein>
<dbReference type="Gene3D" id="2.30.110.10">
    <property type="entry name" value="Electron Transport, Fmn-binding Protein, Chain A"/>
    <property type="match status" value="1"/>
</dbReference>
<dbReference type="InterPro" id="IPR024747">
    <property type="entry name" value="Pyridox_Oxase-rel"/>
</dbReference>
<reference evidence="1 2" key="1">
    <citation type="journal article" date="2016" name="Nat. Commun.">
        <title>Thousands of microbial genomes shed light on interconnected biogeochemical processes in an aquifer system.</title>
        <authorList>
            <person name="Anantharaman K."/>
            <person name="Brown C.T."/>
            <person name="Hug L.A."/>
            <person name="Sharon I."/>
            <person name="Castelle C.J."/>
            <person name="Probst A.J."/>
            <person name="Thomas B.C."/>
            <person name="Singh A."/>
            <person name="Wilkins M.J."/>
            <person name="Karaoz U."/>
            <person name="Brodie E.L."/>
            <person name="Williams K.H."/>
            <person name="Hubbard S.S."/>
            <person name="Banfield J.F."/>
        </authorList>
    </citation>
    <scope>NUCLEOTIDE SEQUENCE [LARGE SCALE GENOMIC DNA]</scope>
</reference>
<organism evidence="1 2">
    <name type="scientific">Candidatus Schekmanbacteria bacterium RIFCSPLOWO2_12_FULL_38_15</name>
    <dbReference type="NCBI Taxonomy" id="1817883"/>
    <lineage>
        <taxon>Bacteria</taxon>
        <taxon>Candidatus Schekmaniibacteriota</taxon>
    </lineage>
</organism>
<proteinExistence type="predicted"/>
<dbReference type="Proteomes" id="UP000178082">
    <property type="component" value="Unassembled WGS sequence"/>
</dbReference>
<name>A0A1F7SM26_9BACT</name>
<gene>
    <name evidence="1" type="ORF">A3G31_01755</name>
</gene>
<dbReference type="InterPro" id="IPR012349">
    <property type="entry name" value="Split_barrel_FMN-bd"/>
</dbReference>
<accession>A0A1F7SM26</accession>
<dbReference type="STRING" id="1817883.A3G31_01755"/>
<comment type="caution">
    <text evidence="1">The sequence shown here is derived from an EMBL/GenBank/DDBJ whole genome shotgun (WGS) entry which is preliminary data.</text>
</comment>